<proteinExistence type="predicted"/>
<dbReference type="PANTHER" id="PTHR43861">
    <property type="entry name" value="TRANS-ACONITATE 2-METHYLTRANSFERASE-RELATED"/>
    <property type="match status" value="1"/>
</dbReference>
<keyword evidence="2" id="KW-0808">Transferase</keyword>
<name>A0A0W0YLK1_9GAMM</name>
<dbReference type="eggNOG" id="COG2227">
    <property type="taxonomic scope" value="Bacteria"/>
</dbReference>
<comment type="caution">
    <text evidence="2">The sequence shown here is derived from an EMBL/GenBank/DDBJ whole genome shotgun (WGS) entry which is preliminary data.</text>
</comment>
<reference evidence="2 3" key="1">
    <citation type="submission" date="2015-11" db="EMBL/GenBank/DDBJ databases">
        <title>Genomic analysis of 38 Legionella species identifies large and diverse effector repertoires.</title>
        <authorList>
            <person name="Burstein D."/>
            <person name="Amaro F."/>
            <person name="Zusman T."/>
            <person name="Lifshitz Z."/>
            <person name="Cohen O."/>
            <person name="Gilbert J.A."/>
            <person name="Pupko T."/>
            <person name="Shuman H.A."/>
            <person name="Segal G."/>
        </authorList>
    </citation>
    <scope>NUCLEOTIDE SEQUENCE [LARGE SCALE GENOMIC DNA]</scope>
    <source>
        <strain evidence="2 3">ATCC 49655</strain>
    </source>
</reference>
<dbReference type="CDD" id="cd02440">
    <property type="entry name" value="AdoMet_MTases"/>
    <property type="match status" value="1"/>
</dbReference>
<dbReference type="AlphaFoldDB" id="A0A0W0YLK1"/>
<dbReference type="Gene3D" id="3.40.50.150">
    <property type="entry name" value="Vaccinia Virus protein VP39"/>
    <property type="match status" value="1"/>
</dbReference>
<evidence type="ECO:0000259" key="1">
    <source>
        <dbReference type="Pfam" id="PF08241"/>
    </source>
</evidence>
<sequence>MECGIDLGLRDSMLNGWFNNESGELLSGFKISPDELILDIGCGGGHFSSFCAKHGAQIILADIDPDTISKAEERVRAAGPKSLRCLITNADPIPLENESVDKIIAMEVLEHVPKPGNFVAELFRVARPGAKILISVPGTQSENLQKKLAPESYFMPPNHIRIFQSNEIEFLLSSHGFIVEERINYGFYFSLWWSFFWTCNQDLSPPWHPLLQSWENTWSLLLDSKDGYKIKQALDDLLPKSQAFLAYKPE</sequence>
<dbReference type="GO" id="GO:0061542">
    <property type="term" value="F:3-demethylubiquinol 3-O-methyltransferase activity"/>
    <property type="evidence" value="ECO:0007669"/>
    <property type="project" value="UniProtKB-EC"/>
</dbReference>
<dbReference type="InterPro" id="IPR029063">
    <property type="entry name" value="SAM-dependent_MTases_sf"/>
</dbReference>
<evidence type="ECO:0000313" key="3">
    <source>
        <dbReference type="Proteomes" id="UP000054600"/>
    </source>
</evidence>
<dbReference type="InterPro" id="IPR013216">
    <property type="entry name" value="Methyltransf_11"/>
</dbReference>
<dbReference type="STRING" id="1122169.Lsha_2548"/>
<dbReference type="SUPFAM" id="SSF53335">
    <property type="entry name" value="S-adenosyl-L-methionine-dependent methyltransferases"/>
    <property type="match status" value="1"/>
</dbReference>
<gene>
    <name evidence="2" type="primary">ubiG_4</name>
    <name evidence="2" type="ORF">Lsha_2548</name>
</gene>
<dbReference type="EMBL" id="LNYW01000066">
    <property type="protein sequence ID" value="KTD57707.1"/>
    <property type="molecule type" value="Genomic_DNA"/>
</dbReference>
<dbReference type="GO" id="GO:0032259">
    <property type="term" value="P:methylation"/>
    <property type="evidence" value="ECO:0007669"/>
    <property type="project" value="UniProtKB-KW"/>
</dbReference>
<organism evidence="2 3">
    <name type="scientific">Legionella shakespearei DSM 23087</name>
    <dbReference type="NCBI Taxonomy" id="1122169"/>
    <lineage>
        <taxon>Bacteria</taxon>
        <taxon>Pseudomonadati</taxon>
        <taxon>Pseudomonadota</taxon>
        <taxon>Gammaproteobacteria</taxon>
        <taxon>Legionellales</taxon>
        <taxon>Legionellaceae</taxon>
        <taxon>Legionella</taxon>
    </lineage>
</organism>
<dbReference type="Pfam" id="PF08241">
    <property type="entry name" value="Methyltransf_11"/>
    <property type="match status" value="1"/>
</dbReference>
<protein>
    <submittedName>
        <fullName evidence="2">3-demethylubiquinone-9 3-methyltransferase</fullName>
        <ecNumber evidence="2">2.1.1.64</ecNumber>
    </submittedName>
</protein>
<dbReference type="EC" id="2.1.1.64" evidence="2"/>
<evidence type="ECO:0000313" key="2">
    <source>
        <dbReference type="EMBL" id="KTD57707.1"/>
    </source>
</evidence>
<dbReference type="Proteomes" id="UP000054600">
    <property type="component" value="Unassembled WGS sequence"/>
</dbReference>
<dbReference type="PATRIC" id="fig|1122169.6.peg.2941"/>
<keyword evidence="3" id="KW-1185">Reference proteome</keyword>
<keyword evidence="2" id="KW-0489">Methyltransferase</keyword>
<accession>A0A0W0YLK1</accession>
<dbReference type="OrthoDB" id="5633170at2"/>
<dbReference type="RefSeq" id="WP_018576311.1">
    <property type="nucleotide sequence ID" value="NZ_KB892384.1"/>
</dbReference>
<feature type="domain" description="Methyltransferase type 11" evidence="1">
    <location>
        <begin position="38"/>
        <end position="134"/>
    </location>
</feature>
<keyword evidence="2" id="KW-0830">Ubiquinone</keyword>